<evidence type="ECO:0000313" key="4">
    <source>
        <dbReference type="Proteomes" id="UP000887540"/>
    </source>
</evidence>
<keyword evidence="2" id="KW-0472">Membrane</keyword>
<sequence length="403" mass="44136">MALYSKNWLYLVVLGACSIVQLVRSNTTISFSNIQISCLRGDFLSTNGASASADVAFQTVTSQINTPVPLIGNWTLVTNAPPSITQSIPNTSVQLADPTHYINVGLTITLSFLPPKSPQTISSPGSIISISESTWVTANPQTVSTNFSSTVQDSIWSITVTYVKFCNDPNMYGFNCNITCNQSSTGYCYNCNPITGERDCCTNYTIVDPQSCRINGTPIPVTSTATTALTTISTGNVGGGTCISEKELDDTRKDKKIFMWIMIALGILCLILLLLLIFCCFRAQHYKEEAQTYRLRQYSARQNSPRPQIVHENPAMVSRDPSNRASTLDQPRAQQRREPPPYLYRPAPTRPAQAPPTGNPPVPPARSGSYHIATDRPAYEHNVSVVSDDSALNWQPIGEEHSV</sequence>
<proteinExistence type="predicted"/>
<keyword evidence="2" id="KW-1133">Transmembrane helix</keyword>
<feature type="compositionally biased region" description="Pro residues" evidence="1">
    <location>
        <begin position="353"/>
        <end position="364"/>
    </location>
</feature>
<accession>A0A914DWZ4</accession>
<name>A0A914DWZ4_9BILA</name>
<evidence type="ECO:0000256" key="3">
    <source>
        <dbReference type="SAM" id="SignalP"/>
    </source>
</evidence>
<dbReference type="Proteomes" id="UP000887540">
    <property type="component" value="Unplaced"/>
</dbReference>
<keyword evidence="2" id="KW-0812">Transmembrane</keyword>
<feature type="signal peptide" evidence="3">
    <location>
        <begin position="1"/>
        <end position="25"/>
    </location>
</feature>
<feature type="chain" id="PRO_5037135398" evidence="3">
    <location>
        <begin position="26"/>
        <end position="403"/>
    </location>
</feature>
<protein>
    <submittedName>
        <fullName evidence="5">Transmembrane protein</fullName>
    </submittedName>
</protein>
<keyword evidence="4" id="KW-1185">Reference proteome</keyword>
<feature type="region of interest" description="Disordered" evidence="1">
    <location>
        <begin position="299"/>
        <end position="376"/>
    </location>
</feature>
<organism evidence="4 5">
    <name type="scientific">Acrobeloides nanus</name>
    <dbReference type="NCBI Taxonomy" id="290746"/>
    <lineage>
        <taxon>Eukaryota</taxon>
        <taxon>Metazoa</taxon>
        <taxon>Ecdysozoa</taxon>
        <taxon>Nematoda</taxon>
        <taxon>Chromadorea</taxon>
        <taxon>Rhabditida</taxon>
        <taxon>Tylenchina</taxon>
        <taxon>Cephalobomorpha</taxon>
        <taxon>Cephaloboidea</taxon>
        <taxon>Cephalobidae</taxon>
        <taxon>Acrobeloides</taxon>
    </lineage>
</organism>
<dbReference type="AlphaFoldDB" id="A0A914DWZ4"/>
<keyword evidence="3" id="KW-0732">Signal</keyword>
<evidence type="ECO:0000313" key="5">
    <source>
        <dbReference type="WBParaSite" id="ACRNAN_scaffold434.g22662.t1"/>
    </source>
</evidence>
<dbReference type="PROSITE" id="PS51257">
    <property type="entry name" value="PROKAR_LIPOPROTEIN"/>
    <property type="match status" value="1"/>
</dbReference>
<reference evidence="5" key="1">
    <citation type="submission" date="2022-11" db="UniProtKB">
        <authorList>
            <consortium name="WormBaseParasite"/>
        </authorList>
    </citation>
    <scope>IDENTIFICATION</scope>
</reference>
<feature type="transmembrane region" description="Helical" evidence="2">
    <location>
        <begin position="257"/>
        <end position="281"/>
    </location>
</feature>
<dbReference type="WBParaSite" id="ACRNAN_scaffold434.g22662.t1">
    <property type="protein sequence ID" value="ACRNAN_scaffold434.g22662.t1"/>
    <property type="gene ID" value="ACRNAN_scaffold434.g22662"/>
</dbReference>
<evidence type="ECO:0000256" key="1">
    <source>
        <dbReference type="SAM" id="MobiDB-lite"/>
    </source>
</evidence>
<evidence type="ECO:0000256" key="2">
    <source>
        <dbReference type="SAM" id="Phobius"/>
    </source>
</evidence>